<feature type="compositionally biased region" description="Basic residues" evidence="1">
    <location>
        <begin position="788"/>
        <end position="800"/>
    </location>
</feature>
<reference evidence="2" key="1">
    <citation type="submission" date="2014-09" db="EMBL/GenBank/DDBJ databases">
        <title>Genome sequence of the luminous mushroom Mycena chlorophos for searching fungal bioluminescence genes.</title>
        <authorList>
            <person name="Tanaka Y."/>
            <person name="Kasuga D."/>
            <person name="Oba Y."/>
            <person name="Hase S."/>
            <person name="Sato K."/>
            <person name="Oba Y."/>
            <person name="Sakakibara Y."/>
        </authorList>
    </citation>
    <scope>NUCLEOTIDE SEQUENCE</scope>
</reference>
<evidence type="ECO:0000313" key="2">
    <source>
        <dbReference type="EMBL" id="GAT42556.1"/>
    </source>
</evidence>
<dbReference type="Proteomes" id="UP000815677">
    <property type="component" value="Unassembled WGS sequence"/>
</dbReference>
<organism evidence="2 3">
    <name type="scientific">Mycena chlorophos</name>
    <name type="common">Agaric fungus</name>
    <name type="synonym">Agaricus chlorophos</name>
    <dbReference type="NCBI Taxonomy" id="658473"/>
    <lineage>
        <taxon>Eukaryota</taxon>
        <taxon>Fungi</taxon>
        <taxon>Dikarya</taxon>
        <taxon>Basidiomycota</taxon>
        <taxon>Agaricomycotina</taxon>
        <taxon>Agaricomycetes</taxon>
        <taxon>Agaricomycetidae</taxon>
        <taxon>Agaricales</taxon>
        <taxon>Marasmiineae</taxon>
        <taxon>Mycenaceae</taxon>
        <taxon>Mycena</taxon>
    </lineage>
</organism>
<dbReference type="EMBL" id="DF838071">
    <property type="protein sequence ID" value="GAT42556.1"/>
    <property type="molecule type" value="Genomic_DNA"/>
</dbReference>
<feature type="compositionally biased region" description="Polar residues" evidence="1">
    <location>
        <begin position="768"/>
        <end position="783"/>
    </location>
</feature>
<sequence length="1434" mass="159397">MVLLNRHKLGAHFEQLVTVGLELPQLRVLATWQTPHRNKALAVLNCDPELNNAIVTLQGPDVSDHVPPVSLRAILFEPMPGVRIPPNIRESWPFRSHEIRRAAADGQLRQLIRAVYDDEELIVTSPKILVTTRHHSFRTMTTPPVQLARLPFITHPAAQLAVESALPELFPAEWDRFVHDATRPSEHGITRAGLLLSTHGAASVGIETAGSRENDKINTYLRLDPHAQADYSEMEAARTYLANHSGIDGGSKVARRTYARAICVSLYPAVALNLFLMHNTTQVCAPRNLPPRPKFLPQHLTGMVKVFEPSTLARRIDNSLSYIPASVVPPPVPGAERALLSALEATGGTNEAMNVSNGLSFFVVILRALLTGQWDLYQPANILVTVDALYQQLGLGPVTTLNFKPDRVRKLCGPFGAALALSPLVLLSGVDFSAEVYTQGLIFPDLLFLGYQRFLGPFRERPIMQAEKIMVDLLFQSARGDFHPRFIPKRLAEHREFRSCIRAATLEPPHGQKWYEQAPAFAVLSSIPAYEPSQASDDEEDETNSPTPSPRVESDPPASTPPPTHPDTIRPLTPGAEALLLLHALDSPWQQPLSFPSPPADLDMDESPPPDDVDMNESRQDLDDMDMDEYEPPPRPRLPSPRQLNDSDTELPDVPSLAASQKPSASPSAVVTPQQTTAADDDDDDVDEASQSSSAVVTPQTPGRKRKAPNDEDEASKQPDTQRTPTRKRRTRRDEEDEPEEEEPTTKQPGTSARHQSNPSTPRPKTARGSTQPSSTPRGSSKPATPRSTKKPSRRARKSAAAHIPALPSRENIMRDSNYKDSFEDLALRPLFRCIPDQPWRSGREQDELQSTISAHRKPINPKFIGEKKPRPEPTLLIEMPYFDPVRRSRSTFVWHTFPAHTWEQRVVTDFLRAQIMSGGKAVDPDDPRHVPLACKESEPDATLDVGYSDTRSNLRILKEAAWARLSAQEQQDLSSSCVVLLTECEEPTSEPWGRVLLDSIYPLDGWRSIQDPATISSPDNLLCTRTGKLRDLLDENLVLNALSNPTENPYSRIVGGAPLREVLGIANLDACGWAYHQAQQISNLAHAPMPTQDTDWMLAGQTYSKSHIHVDVCGTHFTVRTGAKLVGTARPRALNATGDFQSRHALDRWHHAKALGEDLVWDVFPLNPNQKLLMPPNTPHIFWTMDNAFSYGGNLANRRSLAPAVLTQLHMYATDNYLCNVESQGFLWLLLRLYIVQTHRLLNRPLTVPSVHDADIDQQPGLYHYLALQSLAILVLIFVIDGEERVQARFYNDALVAWDFTVALWAKDLRASSSRRLPRGSPSTLADLSVLNVRSVALCLVRYRQAFAQRHAAGITYGAVNVSQPNGPAAARGKEAAALVQSRILKVLRAFETLCGSKYQLTHNLEELFDGGEVGDRFFAWTEAEFSWHVETR</sequence>
<proteinExistence type="predicted"/>
<name>A0ABQ0KUQ1_MYCCL</name>
<accession>A0ABQ0KUQ1</accession>
<keyword evidence="3" id="KW-1185">Reference proteome</keyword>
<evidence type="ECO:0000313" key="3">
    <source>
        <dbReference type="Proteomes" id="UP000815677"/>
    </source>
</evidence>
<evidence type="ECO:0008006" key="4">
    <source>
        <dbReference type="Google" id="ProtNLM"/>
    </source>
</evidence>
<dbReference type="SUPFAM" id="SSF51197">
    <property type="entry name" value="Clavaminate synthase-like"/>
    <property type="match status" value="1"/>
</dbReference>
<feature type="region of interest" description="Disordered" evidence="1">
    <location>
        <begin position="531"/>
        <end position="572"/>
    </location>
</feature>
<evidence type="ECO:0000256" key="1">
    <source>
        <dbReference type="SAM" id="MobiDB-lite"/>
    </source>
</evidence>
<feature type="region of interest" description="Disordered" evidence="1">
    <location>
        <begin position="590"/>
        <end position="809"/>
    </location>
</feature>
<feature type="compositionally biased region" description="Polar residues" evidence="1">
    <location>
        <begin position="750"/>
        <end position="760"/>
    </location>
</feature>
<feature type="compositionally biased region" description="Acidic residues" evidence="1">
    <location>
        <begin position="602"/>
        <end position="615"/>
    </location>
</feature>
<gene>
    <name evidence="2" type="ORF">MCHLO_00268</name>
</gene>
<feature type="compositionally biased region" description="Low complexity" evidence="1">
    <location>
        <begin position="655"/>
        <end position="678"/>
    </location>
</feature>
<feature type="compositionally biased region" description="Acidic residues" evidence="1">
    <location>
        <begin position="679"/>
        <end position="688"/>
    </location>
</feature>
<protein>
    <recommendedName>
        <fullName evidence="4">JmjC domain-containing protein</fullName>
    </recommendedName>
</protein>